<dbReference type="RefSeq" id="WP_316698876.1">
    <property type="nucleotide sequence ID" value="NZ_CP136336.1"/>
</dbReference>
<dbReference type="SUPFAM" id="SSF103473">
    <property type="entry name" value="MFS general substrate transporter"/>
    <property type="match status" value="1"/>
</dbReference>
<dbReference type="PANTHER" id="PTHR23526">
    <property type="entry name" value="INTEGRAL MEMBRANE TRANSPORT PROTEIN-RELATED"/>
    <property type="match status" value="1"/>
</dbReference>
<dbReference type="InterPro" id="IPR052528">
    <property type="entry name" value="Sugar_transport-like"/>
</dbReference>
<evidence type="ECO:0000313" key="5">
    <source>
        <dbReference type="EMBL" id="WOB06434.1"/>
    </source>
</evidence>
<dbReference type="Proteomes" id="UP001303946">
    <property type="component" value="Chromosome"/>
</dbReference>
<dbReference type="InterPro" id="IPR011701">
    <property type="entry name" value="MFS"/>
</dbReference>
<keyword evidence="2 4" id="KW-1133">Transmembrane helix</keyword>
<gene>
    <name evidence="5" type="ORF">RXV79_16045</name>
</gene>
<evidence type="ECO:0000256" key="2">
    <source>
        <dbReference type="ARBA" id="ARBA00022989"/>
    </source>
</evidence>
<name>A0ABZ0CV90_9BURK</name>
<evidence type="ECO:0000313" key="6">
    <source>
        <dbReference type="Proteomes" id="UP001303946"/>
    </source>
</evidence>
<evidence type="ECO:0000256" key="4">
    <source>
        <dbReference type="SAM" id="Phobius"/>
    </source>
</evidence>
<feature type="transmembrane region" description="Helical" evidence="4">
    <location>
        <begin position="244"/>
        <end position="267"/>
    </location>
</feature>
<dbReference type="Pfam" id="PF07690">
    <property type="entry name" value="MFS_1"/>
    <property type="match status" value="2"/>
</dbReference>
<sequence>MASFSRPLLALIMGQVCLHSCMAGVRVAGPLLALRSGQPAWAVGVLLGLFAAAPVLSSLYAGRLADRHGYHRPLRMAVSLTVVGGTLAVAATWWTQAQFPLLCIAACLCGVGTNFGLIANQRSAGKLADGDRAGLTRVFSWLGLAPAMSNVVGPVTAGALIDLTGFRGAFVALTLLPFAAVWWSRQVPREAVAAAAPVAGTKSAAWDILAMPGVGRLLLVNFLMSSSWDLHSFIVPVIGHERGFSASAIGLILGVFAAAVASVRVVLPFLSHRLREHQVLAAAMLLTAGVFCVYPLMHNAWLMGLCAAALGLALGAVNPMVMTSLHHLTPGHRHGEAIALRSMTVNATSAVMPLVFGAAGAAVGASALFWAMGAAVGMGSWQARRMGQVLALGSDTKP</sequence>
<keyword evidence="6" id="KW-1185">Reference proteome</keyword>
<feature type="transmembrane region" description="Helical" evidence="4">
    <location>
        <begin position="166"/>
        <end position="183"/>
    </location>
</feature>
<accession>A0ABZ0CV90</accession>
<protein>
    <submittedName>
        <fullName evidence="5">MFS transporter</fullName>
    </submittedName>
</protein>
<feature type="transmembrane region" description="Helical" evidence="4">
    <location>
        <begin position="138"/>
        <end position="160"/>
    </location>
</feature>
<evidence type="ECO:0000256" key="1">
    <source>
        <dbReference type="ARBA" id="ARBA00022692"/>
    </source>
</evidence>
<dbReference type="PANTHER" id="PTHR23526:SF4">
    <property type="entry name" value="INTEGRAL MEMBRANE TRANSPORT PROTEIN"/>
    <property type="match status" value="1"/>
</dbReference>
<keyword evidence="3 4" id="KW-0472">Membrane</keyword>
<feature type="transmembrane region" description="Helical" evidence="4">
    <location>
        <begin position="343"/>
        <end position="371"/>
    </location>
</feature>
<dbReference type="InterPro" id="IPR036259">
    <property type="entry name" value="MFS_trans_sf"/>
</dbReference>
<feature type="transmembrane region" description="Helical" evidence="4">
    <location>
        <begin position="74"/>
        <end position="93"/>
    </location>
</feature>
<reference evidence="5 6" key="1">
    <citation type="submission" date="2023-10" db="EMBL/GenBank/DDBJ databases">
        <title>Bacteria for the degradation of biodegradable plastic PBAT(Polybutylene adipate terephthalate).</title>
        <authorList>
            <person name="Weon H.-Y."/>
            <person name="Yeon J."/>
        </authorList>
    </citation>
    <scope>NUCLEOTIDE SEQUENCE [LARGE SCALE GENOMIC DNA]</scope>
    <source>
        <strain evidence="5 6">SBD 7-3</strain>
    </source>
</reference>
<feature type="transmembrane region" description="Helical" evidence="4">
    <location>
        <begin position="279"/>
        <end position="296"/>
    </location>
</feature>
<dbReference type="Gene3D" id="1.20.1250.20">
    <property type="entry name" value="MFS general substrate transporter like domains"/>
    <property type="match status" value="1"/>
</dbReference>
<keyword evidence="1 4" id="KW-0812">Transmembrane</keyword>
<dbReference type="EMBL" id="CP136336">
    <property type="protein sequence ID" value="WOB06434.1"/>
    <property type="molecule type" value="Genomic_DNA"/>
</dbReference>
<proteinExistence type="predicted"/>
<organism evidence="5 6">
    <name type="scientific">Piscinibacter gummiphilus</name>
    <dbReference type="NCBI Taxonomy" id="946333"/>
    <lineage>
        <taxon>Bacteria</taxon>
        <taxon>Pseudomonadati</taxon>
        <taxon>Pseudomonadota</taxon>
        <taxon>Betaproteobacteria</taxon>
        <taxon>Burkholderiales</taxon>
        <taxon>Sphaerotilaceae</taxon>
        <taxon>Piscinibacter</taxon>
    </lineage>
</organism>
<evidence type="ECO:0000256" key="3">
    <source>
        <dbReference type="ARBA" id="ARBA00023136"/>
    </source>
</evidence>
<feature type="transmembrane region" description="Helical" evidence="4">
    <location>
        <begin position="39"/>
        <end position="62"/>
    </location>
</feature>
<feature type="transmembrane region" description="Helical" evidence="4">
    <location>
        <begin position="302"/>
        <end position="322"/>
    </location>
</feature>
<feature type="transmembrane region" description="Helical" evidence="4">
    <location>
        <begin position="99"/>
        <end position="118"/>
    </location>
</feature>